<dbReference type="Gene3D" id="2.40.70.10">
    <property type="entry name" value="Acid Proteases"/>
    <property type="match status" value="1"/>
</dbReference>
<dbReference type="EC" id="3.4.23.-" evidence="1"/>
<evidence type="ECO:0000313" key="2">
    <source>
        <dbReference type="Proteomes" id="UP000477849"/>
    </source>
</evidence>
<dbReference type="Proteomes" id="UP000477849">
    <property type="component" value="Unassembled WGS sequence"/>
</dbReference>
<dbReference type="Pfam" id="PF13975">
    <property type="entry name" value="gag-asp_proteas"/>
    <property type="match status" value="1"/>
</dbReference>
<dbReference type="RefSeq" id="WP_163902770.1">
    <property type="nucleotide sequence ID" value="NZ_CP048427.1"/>
</dbReference>
<reference evidence="1 2" key="1">
    <citation type="submission" date="2020-02" db="EMBL/GenBank/DDBJ databases">
        <title>Genome sequence of the type strain CCBAU10050 of Rhizobium daejeonense.</title>
        <authorList>
            <person name="Gao J."/>
            <person name="Sun J."/>
        </authorList>
    </citation>
    <scope>NUCLEOTIDE SEQUENCE [LARGE SCALE GENOMIC DNA]</scope>
    <source>
        <strain evidence="1 2">CCBAU10050</strain>
    </source>
</reference>
<accession>A0A6M1S135</accession>
<dbReference type="InterPro" id="IPR001969">
    <property type="entry name" value="Aspartic_peptidase_AS"/>
</dbReference>
<organism evidence="1 2">
    <name type="scientific">Rhizobium daejeonense</name>
    <dbReference type="NCBI Taxonomy" id="240521"/>
    <lineage>
        <taxon>Bacteria</taxon>
        <taxon>Pseudomonadati</taxon>
        <taxon>Pseudomonadota</taxon>
        <taxon>Alphaproteobacteria</taxon>
        <taxon>Hyphomicrobiales</taxon>
        <taxon>Rhizobiaceae</taxon>
        <taxon>Rhizobium/Agrobacterium group</taxon>
        <taxon>Rhizobium</taxon>
    </lineage>
</organism>
<dbReference type="EMBL" id="JAAKZH010000004">
    <property type="protein sequence ID" value="NGO64979.1"/>
    <property type="molecule type" value="Genomic_DNA"/>
</dbReference>
<sequence>MLVRTLVFVSVAAVLATQVPRFLEKDAETVPATVSAADVAAATPASLPSGVALLKADGRGHYIGSFKMNGKPVDGLVDTGASLVAINETTARRLGISIAGLDFKYPISTANGRTDAALITLQRVEIGTVRVEKVEAFVLRDKALSNTLIGMSFLKRLDAYAAEGDTMRLTR</sequence>
<dbReference type="CDD" id="cd05483">
    <property type="entry name" value="retropepsin_like_bacteria"/>
    <property type="match status" value="1"/>
</dbReference>
<evidence type="ECO:0000313" key="1">
    <source>
        <dbReference type="EMBL" id="NGO64979.1"/>
    </source>
</evidence>
<keyword evidence="1" id="KW-0378">Hydrolase</keyword>
<dbReference type="PROSITE" id="PS00141">
    <property type="entry name" value="ASP_PROTEASE"/>
    <property type="match status" value="1"/>
</dbReference>
<keyword evidence="1" id="KW-0645">Protease</keyword>
<dbReference type="NCBIfam" id="TIGR02281">
    <property type="entry name" value="clan_AA_DTGA"/>
    <property type="match status" value="1"/>
</dbReference>
<dbReference type="InterPro" id="IPR011969">
    <property type="entry name" value="Clan_AA_Asp_peptidase_C"/>
</dbReference>
<dbReference type="GO" id="GO:0004190">
    <property type="term" value="F:aspartic-type endopeptidase activity"/>
    <property type="evidence" value="ECO:0007669"/>
    <property type="project" value="InterPro"/>
</dbReference>
<name>A0A6M1S135_9HYPH</name>
<dbReference type="GO" id="GO:0006508">
    <property type="term" value="P:proteolysis"/>
    <property type="evidence" value="ECO:0007669"/>
    <property type="project" value="UniProtKB-KW"/>
</dbReference>
<dbReference type="AlphaFoldDB" id="A0A6M1S135"/>
<dbReference type="InterPro" id="IPR021109">
    <property type="entry name" value="Peptidase_aspartic_dom_sf"/>
</dbReference>
<gene>
    <name evidence="1" type="ORF">G6N76_15020</name>
</gene>
<dbReference type="InterPro" id="IPR034122">
    <property type="entry name" value="Retropepsin-like_bacterial"/>
</dbReference>
<protein>
    <submittedName>
        <fullName evidence="1">TIGR02281 family clan AA aspartic protease</fullName>
        <ecNumber evidence="1">3.4.23.-</ecNumber>
    </submittedName>
</protein>
<keyword evidence="2" id="KW-1185">Reference proteome</keyword>
<comment type="caution">
    <text evidence="1">The sequence shown here is derived from an EMBL/GenBank/DDBJ whole genome shotgun (WGS) entry which is preliminary data.</text>
</comment>
<proteinExistence type="predicted"/>
<dbReference type="SUPFAM" id="SSF50630">
    <property type="entry name" value="Acid proteases"/>
    <property type="match status" value="1"/>
</dbReference>